<organism evidence="1 2">
    <name type="scientific">Snodgrassella communis</name>
    <dbReference type="NCBI Taxonomy" id="2946699"/>
    <lineage>
        <taxon>Bacteria</taxon>
        <taxon>Pseudomonadati</taxon>
        <taxon>Pseudomonadota</taxon>
        <taxon>Betaproteobacteria</taxon>
        <taxon>Neisseriales</taxon>
        <taxon>Neisseriaceae</taxon>
        <taxon>Snodgrassella</taxon>
    </lineage>
</organism>
<proteinExistence type="predicted"/>
<reference evidence="1 2" key="1">
    <citation type="submission" date="2014-03" db="EMBL/GenBank/DDBJ databases">
        <title>The genomes of two eusocial bee gut symbionts.</title>
        <authorList>
            <person name="Kwong W.K."/>
            <person name="Engel P."/>
            <person name="Koch H."/>
            <person name="Moran N.A."/>
        </authorList>
    </citation>
    <scope>NUCLEOTIDE SEQUENCE [LARGE SCALE GENOMIC DNA]</scope>
    <source>
        <strain evidence="2">wkB29</strain>
    </source>
</reference>
<protein>
    <submittedName>
        <fullName evidence="1">Uncharacterized protein</fullName>
    </submittedName>
</protein>
<dbReference type="AlphaFoldDB" id="A0A836Z4P4"/>
<accession>A0A836Z4P4</accession>
<comment type="caution">
    <text evidence="1">The sequence shown here is derived from an EMBL/GenBank/DDBJ whole genome shotgun (WGS) entry which is preliminary data.</text>
</comment>
<sequence>MAVDDLYQQQILVCLKNFSTLKEVYQKVIMISYQCGK</sequence>
<dbReference type="EMBL" id="JFZV01000002">
    <property type="protein sequence ID" value="KDN15368.1"/>
    <property type="molecule type" value="Genomic_DNA"/>
</dbReference>
<gene>
    <name evidence="1" type="ORF">SALWKB29_0472</name>
</gene>
<keyword evidence="2" id="KW-1185">Reference proteome</keyword>
<evidence type="ECO:0000313" key="1">
    <source>
        <dbReference type="EMBL" id="KDN15368.1"/>
    </source>
</evidence>
<name>A0A836Z4P4_9NEIS</name>
<dbReference type="Proteomes" id="UP000027170">
    <property type="component" value="Unassembled WGS sequence"/>
</dbReference>
<evidence type="ECO:0000313" key="2">
    <source>
        <dbReference type="Proteomes" id="UP000027170"/>
    </source>
</evidence>